<evidence type="ECO:0000259" key="3">
    <source>
        <dbReference type="Pfam" id="PF00024"/>
    </source>
</evidence>
<keyword evidence="2" id="KW-0732">Signal</keyword>
<dbReference type="Gene3D" id="3.50.4.10">
    <property type="entry name" value="Hepatocyte Growth Factor"/>
    <property type="match status" value="1"/>
</dbReference>
<feature type="compositionally biased region" description="Basic residues" evidence="1">
    <location>
        <begin position="141"/>
        <end position="157"/>
    </location>
</feature>
<dbReference type="Proteomes" id="UP000184546">
    <property type="component" value="Unassembled WGS sequence"/>
</dbReference>
<dbReference type="Pfam" id="PF00024">
    <property type="entry name" value="PAN_1"/>
    <property type="match status" value="1"/>
</dbReference>
<dbReference type="InterPro" id="IPR003609">
    <property type="entry name" value="Pan_app"/>
</dbReference>
<feature type="region of interest" description="Disordered" evidence="1">
    <location>
        <begin position="132"/>
        <end position="157"/>
    </location>
</feature>
<accession>A0A1L9X5L8</accession>
<organism evidence="4 5">
    <name type="scientific">Aspergillus aculeatus (strain ATCC 16872 / CBS 172.66 / WB 5094)</name>
    <dbReference type="NCBI Taxonomy" id="690307"/>
    <lineage>
        <taxon>Eukaryota</taxon>
        <taxon>Fungi</taxon>
        <taxon>Dikarya</taxon>
        <taxon>Ascomycota</taxon>
        <taxon>Pezizomycotina</taxon>
        <taxon>Eurotiomycetes</taxon>
        <taxon>Eurotiomycetidae</taxon>
        <taxon>Eurotiales</taxon>
        <taxon>Aspergillaceae</taxon>
        <taxon>Aspergillus</taxon>
        <taxon>Aspergillus subgen. Circumdati</taxon>
    </lineage>
</organism>
<dbReference type="OrthoDB" id="4510367at2759"/>
<protein>
    <recommendedName>
        <fullName evidence="3">Apple domain-containing protein</fullName>
    </recommendedName>
</protein>
<evidence type="ECO:0000313" key="5">
    <source>
        <dbReference type="Proteomes" id="UP000184546"/>
    </source>
</evidence>
<dbReference type="OMA" id="NDTIACY"/>
<dbReference type="AlphaFoldDB" id="A0A1L9X5L8"/>
<dbReference type="SUPFAM" id="SSF57414">
    <property type="entry name" value="Hairpin loop containing domain-like"/>
    <property type="match status" value="1"/>
</dbReference>
<evidence type="ECO:0000256" key="2">
    <source>
        <dbReference type="SAM" id="SignalP"/>
    </source>
</evidence>
<sequence>MSSLLSFVLAWTIFSLAVSASCLNSAQHGKIGFFSKAPLAFGYTHPSPSECAIECESLSTCQAWLFTVNGKECQLYGSSPVAQAENMGFILGLCGEEHANTPTVSSSSKLVLGPSSSRGIVSASHSSVAASNVNKASADHLKRHQHEHFGHHHHNHH</sequence>
<evidence type="ECO:0000313" key="4">
    <source>
        <dbReference type="EMBL" id="OJK03588.1"/>
    </source>
</evidence>
<reference evidence="5" key="1">
    <citation type="journal article" date="2017" name="Genome Biol.">
        <title>Comparative genomics reveals high biological diversity and specific adaptations in the industrially and medically important fungal genus Aspergillus.</title>
        <authorList>
            <person name="de Vries R.P."/>
            <person name="Riley R."/>
            <person name="Wiebenga A."/>
            <person name="Aguilar-Osorio G."/>
            <person name="Amillis S."/>
            <person name="Uchima C.A."/>
            <person name="Anderluh G."/>
            <person name="Asadollahi M."/>
            <person name="Askin M."/>
            <person name="Barry K."/>
            <person name="Battaglia E."/>
            <person name="Bayram O."/>
            <person name="Benocci T."/>
            <person name="Braus-Stromeyer S.A."/>
            <person name="Caldana C."/>
            <person name="Canovas D."/>
            <person name="Cerqueira G.C."/>
            <person name="Chen F."/>
            <person name="Chen W."/>
            <person name="Choi C."/>
            <person name="Clum A."/>
            <person name="Dos Santos R.A."/>
            <person name="Damasio A.R."/>
            <person name="Diallinas G."/>
            <person name="Emri T."/>
            <person name="Fekete E."/>
            <person name="Flipphi M."/>
            <person name="Freyberg S."/>
            <person name="Gallo A."/>
            <person name="Gournas C."/>
            <person name="Habgood R."/>
            <person name="Hainaut M."/>
            <person name="Harispe M.L."/>
            <person name="Henrissat B."/>
            <person name="Hilden K.S."/>
            <person name="Hope R."/>
            <person name="Hossain A."/>
            <person name="Karabika E."/>
            <person name="Karaffa L."/>
            <person name="Karanyi Z."/>
            <person name="Krasevec N."/>
            <person name="Kuo A."/>
            <person name="Kusch H."/>
            <person name="LaButti K."/>
            <person name="Lagendijk E.L."/>
            <person name="Lapidus A."/>
            <person name="Levasseur A."/>
            <person name="Lindquist E."/>
            <person name="Lipzen A."/>
            <person name="Logrieco A.F."/>
            <person name="MacCabe A."/>
            <person name="Maekelae M.R."/>
            <person name="Malavazi I."/>
            <person name="Melin P."/>
            <person name="Meyer V."/>
            <person name="Mielnichuk N."/>
            <person name="Miskei M."/>
            <person name="Molnar A.P."/>
            <person name="Mule G."/>
            <person name="Ngan C.Y."/>
            <person name="Orejas M."/>
            <person name="Orosz E."/>
            <person name="Ouedraogo J.P."/>
            <person name="Overkamp K.M."/>
            <person name="Park H.-S."/>
            <person name="Perrone G."/>
            <person name="Piumi F."/>
            <person name="Punt P.J."/>
            <person name="Ram A.F."/>
            <person name="Ramon A."/>
            <person name="Rauscher S."/>
            <person name="Record E."/>
            <person name="Riano-Pachon D.M."/>
            <person name="Robert V."/>
            <person name="Roehrig J."/>
            <person name="Ruller R."/>
            <person name="Salamov A."/>
            <person name="Salih N.S."/>
            <person name="Samson R.A."/>
            <person name="Sandor E."/>
            <person name="Sanguinetti M."/>
            <person name="Schuetze T."/>
            <person name="Sepcic K."/>
            <person name="Shelest E."/>
            <person name="Sherlock G."/>
            <person name="Sophianopoulou V."/>
            <person name="Squina F.M."/>
            <person name="Sun H."/>
            <person name="Susca A."/>
            <person name="Todd R.B."/>
            <person name="Tsang A."/>
            <person name="Unkles S.E."/>
            <person name="van de Wiele N."/>
            <person name="van Rossen-Uffink D."/>
            <person name="Oliveira J.V."/>
            <person name="Vesth T.C."/>
            <person name="Visser J."/>
            <person name="Yu J.-H."/>
            <person name="Zhou M."/>
            <person name="Andersen M.R."/>
            <person name="Archer D.B."/>
            <person name="Baker S.E."/>
            <person name="Benoit I."/>
            <person name="Brakhage A.A."/>
            <person name="Braus G.H."/>
            <person name="Fischer R."/>
            <person name="Frisvad J.C."/>
            <person name="Goldman G.H."/>
            <person name="Houbraken J."/>
            <person name="Oakley B."/>
            <person name="Pocsi I."/>
            <person name="Scazzocchio C."/>
            <person name="Seiboth B."/>
            <person name="vanKuyk P.A."/>
            <person name="Wortman J."/>
            <person name="Dyer P.S."/>
            <person name="Grigoriev I.V."/>
        </authorList>
    </citation>
    <scope>NUCLEOTIDE SEQUENCE [LARGE SCALE GENOMIC DNA]</scope>
    <source>
        <strain evidence="5">ATCC 16872 / CBS 172.66 / WB 5094</strain>
    </source>
</reference>
<dbReference type="EMBL" id="KV878971">
    <property type="protein sequence ID" value="OJK03588.1"/>
    <property type="molecule type" value="Genomic_DNA"/>
</dbReference>
<evidence type="ECO:0000256" key="1">
    <source>
        <dbReference type="SAM" id="MobiDB-lite"/>
    </source>
</evidence>
<keyword evidence="5" id="KW-1185">Reference proteome</keyword>
<feature type="signal peptide" evidence="2">
    <location>
        <begin position="1"/>
        <end position="20"/>
    </location>
</feature>
<feature type="domain" description="Apple" evidence="3">
    <location>
        <begin position="44"/>
        <end position="81"/>
    </location>
</feature>
<dbReference type="RefSeq" id="XP_020059927.1">
    <property type="nucleotide sequence ID" value="XM_020197253.1"/>
</dbReference>
<dbReference type="GeneID" id="30971067"/>
<proteinExistence type="predicted"/>
<dbReference type="VEuPathDB" id="FungiDB:ASPACDRAFT_1852539"/>
<feature type="chain" id="PRO_5012205752" description="Apple domain-containing protein" evidence="2">
    <location>
        <begin position="21"/>
        <end position="157"/>
    </location>
</feature>
<gene>
    <name evidence="4" type="ORF">ASPACDRAFT_1852539</name>
</gene>
<name>A0A1L9X5L8_ASPA1</name>